<proteinExistence type="inferred from homology"/>
<dbReference type="InterPro" id="IPR039271">
    <property type="entry name" value="Kiwellin-like"/>
</dbReference>
<comment type="subcellular location">
    <subcellularLocation>
        <location evidence="1">Secreted</location>
    </subcellularLocation>
</comment>
<keyword evidence="4 5" id="KW-0732">Signal</keyword>
<dbReference type="Proteomes" id="UP000243499">
    <property type="component" value="Chromosome 9"/>
</dbReference>
<feature type="signal peptide" evidence="5">
    <location>
        <begin position="1"/>
        <end position="25"/>
    </location>
</feature>
<comment type="similarity">
    <text evidence="2">Belongs to the kiwellin family.</text>
</comment>
<accession>A0A2S3IL65</accession>
<feature type="chain" id="PRO_5015676497" description="Ripening-related protein 4" evidence="5">
    <location>
        <begin position="26"/>
        <end position="186"/>
    </location>
</feature>
<reference evidence="6" key="1">
    <citation type="submission" date="2018-04" db="EMBL/GenBank/DDBJ databases">
        <title>WGS assembly of Panicum hallii.</title>
        <authorList>
            <person name="Lovell J."/>
            <person name="Jenkins J."/>
            <person name="Lowry D."/>
            <person name="Mamidi S."/>
            <person name="Sreedasyam A."/>
            <person name="Weng X."/>
            <person name="Barry K."/>
            <person name="Bonette J."/>
            <person name="Campitelli B."/>
            <person name="Daum C."/>
            <person name="Gordon S."/>
            <person name="Gould B."/>
            <person name="Lipzen A."/>
            <person name="Macqueen A."/>
            <person name="Palacio-Mejia J."/>
            <person name="Plott C."/>
            <person name="Shakirov E."/>
            <person name="Shu S."/>
            <person name="Yoshinaga Y."/>
            <person name="Zane M."/>
            <person name="Rokhsar D."/>
            <person name="Grimwood J."/>
            <person name="Schmutz J."/>
            <person name="Juenger T."/>
        </authorList>
    </citation>
    <scope>NUCLEOTIDE SEQUENCE [LARGE SCALE GENOMIC DNA]</scope>
    <source>
        <strain evidence="6">FIL2</strain>
    </source>
</reference>
<protein>
    <recommendedName>
        <fullName evidence="7">Ripening-related protein 4</fullName>
    </recommendedName>
</protein>
<evidence type="ECO:0000256" key="2">
    <source>
        <dbReference type="ARBA" id="ARBA00005592"/>
    </source>
</evidence>
<gene>
    <name evidence="6" type="ORF">PAHAL_9G209600</name>
</gene>
<evidence type="ECO:0000313" key="6">
    <source>
        <dbReference type="EMBL" id="PAN46716.1"/>
    </source>
</evidence>
<sequence>MVDTRVLVVFALLQITCFLFHDVSAATCHASGFIPGKGRNCDREIGLDRCCVAGKRYPQFRCSPLVSAKTPAILTFNRFESGEDATRITSCDMRFHRDKELLVILSSGWLKLDGTNRCNKKIRVRANGRSVLAKVVDECDSFHGCDEEHAFEPPCRNNVLNASPGVWKALKLNASIGEVKVTWSDV</sequence>
<dbReference type="PANTHER" id="PTHR33191">
    <property type="entry name" value="RIPENING-RELATED PROTEIN 2-RELATED"/>
    <property type="match status" value="1"/>
</dbReference>
<dbReference type="SUPFAM" id="SSF50685">
    <property type="entry name" value="Barwin-like endoglucanases"/>
    <property type="match status" value="1"/>
</dbReference>
<evidence type="ECO:0000256" key="5">
    <source>
        <dbReference type="SAM" id="SignalP"/>
    </source>
</evidence>
<dbReference type="CDD" id="cd22270">
    <property type="entry name" value="DPBB_kiwellin-like"/>
    <property type="match status" value="1"/>
</dbReference>
<evidence type="ECO:0008006" key="7">
    <source>
        <dbReference type="Google" id="ProtNLM"/>
    </source>
</evidence>
<dbReference type="Pfam" id="PF24300">
    <property type="entry name" value="KWL1"/>
    <property type="match status" value="1"/>
</dbReference>
<dbReference type="AlphaFoldDB" id="A0A2S3IL65"/>
<dbReference type="GO" id="GO:0005576">
    <property type="term" value="C:extracellular region"/>
    <property type="evidence" value="ECO:0007669"/>
    <property type="project" value="UniProtKB-SubCell"/>
</dbReference>
<evidence type="ECO:0000256" key="3">
    <source>
        <dbReference type="ARBA" id="ARBA00022525"/>
    </source>
</evidence>
<name>A0A2S3IL65_9POAL</name>
<dbReference type="PANTHER" id="PTHR33191:SF71">
    <property type="entry name" value="RIPENING-RELATED PROTEIN 4-RELATED"/>
    <property type="match status" value="1"/>
</dbReference>
<dbReference type="Gramene" id="PAN46716">
    <property type="protein sequence ID" value="PAN46716"/>
    <property type="gene ID" value="PAHAL_9G209600"/>
</dbReference>
<keyword evidence="3" id="KW-0964">Secreted</keyword>
<evidence type="ECO:0000256" key="1">
    <source>
        <dbReference type="ARBA" id="ARBA00004613"/>
    </source>
</evidence>
<organism evidence="6">
    <name type="scientific">Panicum hallii</name>
    <dbReference type="NCBI Taxonomy" id="206008"/>
    <lineage>
        <taxon>Eukaryota</taxon>
        <taxon>Viridiplantae</taxon>
        <taxon>Streptophyta</taxon>
        <taxon>Embryophyta</taxon>
        <taxon>Tracheophyta</taxon>
        <taxon>Spermatophyta</taxon>
        <taxon>Magnoliopsida</taxon>
        <taxon>Liliopsida</taxon>
        <taxon>Poales</taxon>
        <taxon>Poaceae</taxon>
        <taxon>PACMAD clade</taxon>
        <taxon>Panicoideae</taxon>
        <taxon>Panicodae</taxon>
        <taxon>Paniceae</taxon>
        <taxon>Panicinae</taxon>
        <taxon>Panicum</taxon>
        <taxon>Panicum sect. Panicum</taxon>
    </lineage>
</organism>
<evidence type="ECO:0000256" key="4">
    <source>
        <dbReference type="ARBA" id="ARBA00022729"/>
    </source>
</evidence>
<dbReference type="Gene3D" id="2.40.40.10">
    <property type="entry name" value="RlpA-like domain"/>
    <property type="match status" value="1"/>
</dbReference>
<dbReference type="InterPro" id="IPR036908">
    <property type="entry name" value="RlpA-like_sf"/>
</dbReference>
<dbReference type="EMBL" id="CM008054">
    <property type="protein sequence ID" value="PAN46716.1"/>
    <property type="molecule type" value="Genomic_DNA"/>
</dbReference>